<evidence type="ECO:0000313" key="1">
    <source>
        <dbReference type="EMBL" id="KAJ8123330.1"/>
    </source>
</evidence>
<reference evidence="1" key="1">
    <citation type="submission" date="2022-12" db="EMBL/GenBank/DDBJ databases">
        <title>Genome Sequence of Lasiodiplodia mahajangana.</title>
        <authorList>
            <person name="Buettner E."/>
        </authorList>
    </citation>
    <scope>NUCLEOTIDE SEQUENCE</scope>
    <source>
        <strain evidence="1">VT137</strain>
    </source>
</reference>
<organism evidence="1 2">
    <name type="scientific">Lasiodiplodia mahajangana</name>
    <dbReference type="NCBI Taxonomy" id="1108764"/>
    <lineage>
        <taxon>Eukaryota</taxon>
        <taxon>Fungi</taxon>
        <taxon>Dikarya</taxon>
        <taxon>Ascomycota</taxon>
        <taxon>Pezizomycotina</taxon>
        <taxon>Dothideomycetes</taxon>
        <taxon>Dothideomycetes incertae sedis</taxon>
        <taxon>Botryosphaeriales</taxon>
        <taxon>Botryosphaeriaceae</taxon>
        <taxon>Lasiodiplodia</taxon>
    </lineage>
</organism>
<gene>
    <name evidence="1" type="ORF">O1611_g9619</name>
</gene>
<evidence type="ECO:0000313" key="2">
    <source>
        <dbReference type="Proteomes" id="UP001153332"/>
    </source>
</evidence>
<comment type="caution">
    <text evidence="1">The sequence shown here is derived from an EMBL/GenBank/DDBJ whole genome shotgun (WGS) entry which is preliminary data.</text>
</comment>
<accession>A0ACC2J7C8</accession>
<protein>
    <submittedName>
        <fullName evidence="1">Uncharacterized protein</fullName>
    </submittedName>
</protein>
<sequence length="482" mass="53504">MLPALPSEERTVQPTRRPPAIPRSRSAPLRGRKSDQAPIQIHARRGEEIGADPNFNYAGHFSLDAMYDASDSEDDEYPGSPMDIDSPEPIVLNQSETILARQPILPGYAQLPTTSDEQKPIALNQPEAILAKQPIESINLETRPKLPSAVAAARRAIKLFPKDPAVPKARVSSSTEGSASVKTPSLEHPPFATPAIERLRHKAAVASTSANTHMPHTIERARYDNALEFFPNDVVHSLPGLGDEHLSADARRALDAPKNGYLDPKTVHPDAVELKPRDFAKLVPPTAWLNDDCVHSTLCCVANYVNDNAGVAPKVGTPKCVAVSSLYWKAFCDDHSKLYPRPFGRKWNMAQYNFLDIDTILIPVNLGAHWTLIVIRPSRRTISYLDSFHARNPAQLRHAYQWVELFLGDKFVASEWETQEFSTPKQTNAWDCGMFVITNAMCLALGVSPMCYNEDNMPMQRQRIAAVLLKGGFYGEFDLIDI</sequence>
<dbReference type="EMBL" id="JAPUUL010003365">
    <property type="protein sequence ID" value="KAJ8123330.1"/>
    <property type="molecule type" value="Genomic_DNA"/>
</dbReference>
<dbReference type="Proteomes" id="UP001153332">
    <property type="component" value="Unassembled WGS sequence"/>
</dbReference>
<name>A0ACC2J7C8_9PEZI</name>
<proteinExistence type="predicted"/>
<keyword evidence="2" id="KW-1185">Reference proteome</keyword>